<keyword evidence="1 3" id="KW-1133">Transmembrane helix</keyword>
<organism evidence="5 6">
    <name type="scientific">Klebsiella pneumoniae</name>
    <dbReference type="NCBI Taxonomy" id="573"/>
    <lineage>
        <taxon>Bacteria</taxon>
        <taxon>Pseudomonadati</taxon>
        <taxon>Pseudomonadota</taxon>
        <taxon>Gammaproteobacteria</taxon>
        <taxon>Enterobacterales</taxon>
        <taxon>Enterobacteriaceae</taxon>
        <taxon>Klebsiella/Raoultella group</taxon>
        <taxon>Klebsiella</taxon>
        <taxon>Klebsiella pneumoniae complex</taxon>
    </lineage>
</organism>
<evidence type="ECO:0000313" key="5">
    <source>
        <dbReference type="EMBL" id="STT05851.1"/>
    </source>
</evidence>
<dbReference type="EMBL" id="UGKT01000001">
    <property type="protein sequence ID" value="STT05851.1"/>
    <property type="molecule type" value="Genomic_DNA"/>
</dbReference>
<dbReference type="AlphaFoldDB" id="A0A377VCC5"/>
<proteinExistence type="predicted"/>
<protein>
    <submittedName>
        <fullName evidence="5">Hemolysins related proteins containing CBS domains</fullName>
    </submittedName>
</protein>
<feature type="transmembrane region" description="Helical" evidence="3">
    <location>
        <begin position="6"/>
        <end position="25"/>
    </location>
</feature>
<dbReference type="Pfam" id="PF01595">
    <property type="entry name" value="CNNM"/>
    <property type="match status" value="1"/>
</dbReference>
<evidence type="ECO:0000259" key="4">
    <source>
        <dbReference type="PROSITE" id="PS51846"/>
    </source>
</evidence>
<reference evidence="5 6" key="1">
    <citation type="submission" date="2018-06" db="EMBL/GenBank/DDBJ databases">
        <authorList>
            <consortium name="Pathogen Informatics"/>
            <person name="Doyle S."/>
        </authorList>
    </citation>
    <scope>NUCLEOTIDE SEQUENCE [LARGE SCALE GENOMIC DNA]</scope>
    <source>
        <strain evidence="5 6">NCTC13443</strain>
    </source>
</reference>
<name>A0A377VCC5_KLEPN</name>
<gene>
    <name evidence="5" type="primary">yfjD_1</name>
    <name evidence="5" type="ORF">NCTC13443_05786</name>
</gene>
<dbReference type="Proteomes" id="UP000255518">
    <property type="component" value="Unassembled WGS sequence"/>
</dbReference>
<sequence>MEHISTTTLIITLIVMVIISAYFSGSETGMMTLNRYRLRHMAKQGNRPAKRVEKLLRQAGPPD</sequence>
<accession>A0A377VCC5</accession>
<evidence type="ECO:0000256" key="1">
    <source>
        <dbReference type="PROSITE-ProRule" id="PRU01193"/>
    </source>
</evidence>
<dbReference type="PROSITE" id="PS51846">
    <property type="entry name" value="CNNM"/>
    <property type="match status" value="1"/>
</dbReference>
<evidence type="ECO:0000256" key="3">
    <source>
        <dbReference type="SAM" id="Phobius"/>
    </source>
</evidence>
<feature type="region of interest" description="Disordered" evidence="2">
    <location>
        <begin position="43"/>
        <end position="63"/>
    </location>
</feature>
<dbReference type="InterPro" id="IPR002550">
    <property type="entry name" value="CNNM"/>
</dbReference>
<evidence type="ECO:0000313" key="6">
    <source>
        <dbReference type="Proteomes" id="UP000255518"/>
    </source>
</evidence>
<keyword evidence="1 3" id="KW-0472">Membrane</keyword>
<feature type="domain" description="CNNM transmembrane" evidence="4">
    <location>
        <begin position="2"/>
        <end position="63"/>
    </location>
</feature>
<keyword evidence="1 3" id="KW-0812">Transmembrane</keyword>
<evidence type="ECO:0000256" key="2">
    <source>
        <dbReference type="SAM" id="MobiDB-lite"/>
    </source>
</evidence>
<dbReference type="GO" id="GO:0016020">
    <property type="term" value="C:membrane"/>
    <property type="evidence" value="ECO:0007669"/>
    <property type="project" value="UniProtKB-UniRule"/>
</dbReference>